<dbReference type="Proteomes" id="UP000092695">
    <property type="component" value="Chromosome"/>
</dbReference>
<comment type="pathway">
    <text evidence="12">Phospholipid metabolism; phosphatidylethanolamine biosynthesis; phosphatidylethanolamine from CDP-diacylglycerol: step 2/2.</text>
</comment>
<comment type="function">
    <text evidence="12">Catalyzes the formation of phosphatidylethanolamine (PtdEtn) from phosphatidylserine (PtdSer).</text>
</comment>
<keyword evidence="9 12" id="KW-0456">Lyase</keyword>
<comment type="subunit">
    <text evidence="12">Heterodimer of a large membrane-associated beta subunit and a small pyruvoyl-containing alpha subunit.</text>
</comment>
<evidence type="ECO:0000256" key="7">
    <source>
        <dbReference type="ARBA" id="ARBA00023145"/>
    </source>
</evidence>
<sequence>MSNITARLFVYLQYLLPRFGITAMVYRLTRVRNTAVKNLLIRGFVRLFKVDTQEADAPVPDGYASFNKFFIRELKADARPIADGTDVLACPVDGTISEAGKISHGRLFQAKGHYYTLRDLLATDLNDANHYNNGKFATIYLAPHNYHRVHAPFAGQLTAARYVPGDLFSVNQATVSHLPGLFARNERLICHFESDMGPFVVVFVGAMNVGSISTPWTGEIRPRRKGMIEQLDLGGSPTKRSVAKGGLLGWFNMGSTVILLLPRTVTLRDSLHQGRPVRMGEELATFNAKAR</sequence>
<evidence type="ECO:0000256" key="8">
    <source>
        <dbReference type="ARBA" id="ARBA00023209"/>
    </source>
</evidence>
<evidence type="ECO:0000256" key="1">
    <source>
        <dbReference type="ARBA" id="ARBA00005189"/>
    </source>
</evidence>
<dbReference type="EMBL" id="CP016268">
    <property type="protein sequence ID" value="ANO50889.1"/>
    <property type="molecule type" value="Genomic_DNA"/>
</dbReference>
<keyword evidence="8 12" id="KW-0594">Phospholipid biosynthesis</keyword>
<dbReference type="UniPathway" id="UPA00558">
    <property type="reaction ID" value="UER00616"/>
</dbReference>
<feature type="active site" description="Charge relay system; for autoendoproteolytic cleavage activity" evidence="12">
    <location>
        <position position="150"/>
    </location>
</feature>
<comment type="catalytic activity">
    <reaction evidence="12">
        <text>a 1,2-diacyl-sn-glycero-3-phospho-L-serine + H(+) = a 1,2-diacyl-sn-glycero-3-phosphoethanolamine + CO2</text>
        <dbReference type="Rhea" id="RHEA:20828"/>
        <dbReference type="ChEBI" id="CHEBI:15378"/>
        <dbReference type="ChEBI" id="CHEBI:16526"/>
        <dbReference type="ChEBI" id="CHEBI:57262"/>
        <dbReference type="ChEBI" id="CHEBI:64612"/>
        <dbReference type="EC" id="4.1.1.65"/>
    </reaction>
</comment>
<reference evidence="13 14" key="1">
    <citation type="submission" date="2016-06" db="EMBL/GenBank/DDBJ databases">
        <title>Complete genome sequence of a deep-branching marine Gamma Proteobacterium Woeseia oceani type strain XK5.</title>
        <authorList>
            <person name="Mu D."/>
            <person name="Du Z."/>
        </authorList>
    </citation>
    <scope>NUCLEOTIDE SEQUENCE [LARGE SCALE GENOMIC DNA]</scope>
    <source>
        <strain evidence="13 14">XK5</strain>
    </source>
</reference>
<keyword evidence="14" id="KW-1185">Reference proteome</keyword>
<proteinExistence type="inferred from homology"/>
<dbReference type="InterPro" id="IPR003817">
    <property type="entry name" value="PS_Dcarbxylase"/>
</dbReference>
<feature type="site" description="Cleavage (non-hydrolytic); by autocatalysis" evidence="12">
    <location>
        <begin position="254"/>
        <end position="255"/>
    </location>
</feature>
<keyword evidence="11 12" id="KW-0670">Pyruvate</keyword>
<feature type="active site" description="Charge relay system; for autoendoproteolytic cleavage activity" evidence="12">
    <location>
        <position position="255"/>
    </location>
</feature>
<comment type="similarity">
    <text evidence="12">Belongs to the phosphatidylserine decarboxylase family. PSD-B subfamily. Prokaryotic type I sub-subfamily.</text>
</comment>
<dbReference type="OrthoDB" id="9802030at2"/>
<comment type="cofactor">
    <cofactor evidence="12">
        <name>pyruvate</name>
        <dbReference type="ChEBI" id="CHEBI:15361"/>
    </cofactor>
    <text evidence="12">Binds 1 pyruvoyl group covalently per subunit.</text>
</comment>
<keyword evidence="4 12" id="KW-0210">Decarboxylase</keyword>
<keyword evidence="7 12" id="KW-0865">Zymogen</keyword>
<dbReference type="GO" id="GO:0006646">
    <property type="term" value="P:phosphatidylethanolamine biosynthetic process"/>
    <property type="evidence" value="ECO:0007669"/>
    <property type="project" value="UniProtKB-UniRule"/>
</dbReference>
<evidence type="ECO:0000256" key="12">
    <source>
        <dbReference type="HAMAP-Rule" id="MF_00662"/>
    </source>
</evidence>
<feature type="modified residue" description="Pyruvic acid (Ser); by autocatalysis" evidence="12">
    <location>
        <position position="255"/>
    </location>
</feature>
<comment type="pathway">
    <text evidence="1">Lipid metabolism.</text>
</comment>
<feature type="active site" description="Charge relay system; for autoendoproteolytic cleavage activity" evidence="12">
    <location>
        <position position="93"/>
    </location>
</feature>
<dbReference type="Pfam" id="PF02666">
    <property type="entry name" value="PS_Dcarbxylase"/>
    <property type="match status" value="1"/>
</dbReference>
<feature type="active site" description="Schiff-base intermediate with substrate; via pyruvic acid; for decarboxylase activity" evidence="12">
    <location>
        <position position="255"/>
    </location>
</feature>
<dbReference type="AlphaFoldDB" id="A0A193LET1"/>
<dbReference type="KEGG" id="woc:BA177_06415"/>
<feature type="chain" id="PRO_5023210127" description="Phosphatidylserine decarboxylase alpha chain" evidence="12">
    <location>
        <begin position="255"/>
        <end position="291"/>
    </location>
</feature>
<comment type="subcellular location">
    <subcellularLocation>
        <location evidence="12">Cell membrane</location>
        <topology evidence="12">Peripheral membrane protein</topology>
    </subcellularLocation>
</comment>
<gene>
    <name evidence="12" type="primary">psd</name>
    <name evidence="13" type="ORF">BA177_06415</name>
</gene>
<evidence type="ECO:0000256" key="2">
    <source>
        <dbReference type="ARBA" id="ARBA00022475"/>
    </source>
</evidence>
<keyword evidence="10 12" id="KW-1208">Phospholipid metabolism</keyword>
<feature type="chain" id="PRO_5023210128" description="Phosphatidylserine decarboxylase beta chain" evidence="12">
    <location>
        <begin position="1"/>
        <end position="254"/>
    </location>
</feature>
<dbReference type="STRING" id="1548547.BA177_06415"/>
<evidence type="ECO:0000256" key="4">
    <source>
        <dbReference type="ARBA" id="ARBA00022793"/>
    </source>
</evidence>
<evidence type="ECO:0000256" key="9">
    <source>
        <dbReference type="ARBA" id="ARBA00023239"/>
    </source>
</evidence>
<dbReference type="PANTHER" id="PTHR10067:SF6">
    <property type="entry name" value="PHOSPHATIDYLSERINE DECARBOXYLASE PROENZYME, MITOCHONDRIAL"/>
    <property type="match status" value="1"/>
</dbReference>
<keyword evidence="2 12" id="KW-1003">Cell membrane</keyword>
<dbReference type="HAMAP" id="MF_00662">
    <property type="entry name" value="PS_decarb_PSD_B_type1"/>
    <property type="match status" value="1"/>
</dbReference>
<dbReference type="RefSeq" id="WP_068614372.1">
    <property type="nucleotide sequence ID" value="NZ_CP016268.1"/>
</dbReference>
<dbReference type="InterPro" id="IPR033177">
    <property type="entry name" value="PSD-B"/>
</dbReference>
<keyword evidence="5 12" id="KW-0443">Lipid metabolism</keyword>
<dbReference type="GO" id="GO:0005886">
    <property type="term" value="C:plasma membrane"/>
    <property type="evidence" value="ECO:0007669"/>
    <property type="project" value="UniProtKB-SubCell"/>
</dbReference>
<dbReference type="EC" id="4.1.1.65" evidence="12"/>
<name>A0A193LET1_9GAMM</name>
<evidence type="ECO:0000256" key="5">
    <source>
        <dbReference type="ARBA" id="ARBA00023098"/>
    </source>
</evidence>
<evidence type="ECO:0000256" key="6">
    <source>
        <dbReference type="ARBA" id="ARBA00023136"/>
    </source>
</evidence>
<comment type="PTM">
    <text evidence="12">Is synthesized initially as an inactive proenzyme. Formation of the active enzyme involves a self-maturation process in which the active site pyruvoyl group is generated from an internal serine residue via an autocatalytic post-translational modification. Two non-identical subunits are generated from the proenzyme in this reaction, and the pyruvate is formed at the N-terminus of the alpha chain, which is derived from the carboxyl end of the proenzyme. The autoendoproteolytic cleavage occurs by a canonical serine protease mechanism, in which the side chain hydroxyl group of the serine supplies its oxygen atom to form the C-terminus of the beta chain, while the remainder of the serine residue undergoes an oxidative deamination to produce ammonia and the pyruvoyl prosthetic group on the alpha chain. During this reaction, the Ser that is part of the protease active site of the proenzyme becomes the pyruvoyl prosthetic group, which constitutes an essential element of the active site of the mature decarboxylase.</text>
</comment>
<organism evidence="13 14">
    <name type="scientific">Woeseia oceani</name>
    <dbReference type="NCBI Taxonomy" id="1548547"/>
    <lineage>
        <taxon>Bacteria</taxon>
        <taxon>Pseudomonadati</taxon>
        <taxon>Pseudomonadota</taxon>
        <taxon>Gammaproteobacteria</taxon>
        <taxon>Woeseiales</taxon>
        <taxon>Woeseiaceae</taxon>
        <taxon>Woeseia</taxon>
    </lineage>
</organism>
<protein>
    <recommendedName>
        <fullName evidence="12">Phosphatidylserine decarboxylase proenzyme</fullName>
        <ecNumber evidence="12">4.1.1.65</ecNumber>
    </recommendedName>
    <component>
        <recommendedName>
            <fullName evidence="12">Phosphatidylserine decarboxylase alpha chain</fullName>
        </recommendedName>
    </component>
    <component>
        <recommendedName>
            <fullName evidence="12">Phosphatidylserine decarboxylase beta chain</fullName>
        </recommendedName>
    </component>
</protein>
<evidence type="ECO:0000313" key="13">
    <source>
        <dbReference type="EMBL" id="ANO50889.1"/>
    </source>
</evidence>
<dbReference type="PANTHER" id="PTHR10067">
    <property type="entry name" value="PHOSPHATIDYLSERINE DECARBOXYLASE"/>
    <property type="match status" value="1"/>
</dbReference>
<evidence type="ECO:0000256" key="3">
    <source>
        <dbReference type="ARBA" id="ARBA00022516"/>
    </source>
</evidence>
<keyword evidence="3 12" id="KW-0444">Lipid biosynthesis</keyword>
<evidence type="ECO:0000313" key="14">
    <source>
        <dbReference type="Proteomes" id="UP000092695"/>
    </source>
</evidence>
<accession>A0A193LET1</accession>
<dbReference type="NCBIfam" id="TIGR00163">
    <property type="entry name" value="PS_decarb"/>
    <property type="match status" value="1"/>
</dbReference>
<dbReference type="GO" id="GO:0004609">
    <property type="term" value="F:phosphatidylserine decarboxylase activity"/>
    <property type="evidence" value="ECO:0007669"/>
    <property type="project" value="UniProtKB-UniRule"/>
</dbReference>
<dbReference type="InterPro" id="IPR033178">
    <property type="entry name" value="PSD_type1_pro"/>
</dbReference>
<evidence type="ECO:0000256" key="11">
    <source>
        <dbReference type="ARBA" id="ARBA00023317"/>
    </source>
</evidence>
<keyword evidence="6 12" id="KW-0472">Membrane</keyword>
<evidence type="ECO:0000256" key="10">
    <source>
        <dbReference type="ARBA" id="ARBA00023264"/>
    </source>
</evidence>